<comment type="caution">
    <text evidence="1">The sequence shown here is derived from an EMBL/GenBank/DDBJ whole genome shotgun (WGS) entry which is preliminary data.</text>
</comment>
<proteinExistence type="predicted"/>
<dbReference type="CDD" id="cd22231">
    <property type="entry name" value="RHH_NikR_HicB-like"/>
    <property type="match status" value="1"/>
</dbReference>
<dbReference type="EMBL" id="AOMA01000171">
    <property type="protein sequence ID" value="EMA30594.1"/>
    <property type="molecule type" value="Genomic_DNA"/>
</dbReference>
<sequence length="59" mass="6556">MPEELADRLDAFADEHDHTGRSEVVRESARLLLTEFVADVVSVDYSIGPLDTPETLRNG</sequence>
<evidence type="ECO:0000313" key="1">
    <source>
        <dbReference type="EMBL" id="EMA30594.1"/>
    </source>
</evidence>
<dbReference type="GO" id="GO:0006355">
    <property type="term" value="P:regulation of DNA-templated transcription"/>
    <property type="evidence" value="ECO:0007669"/>
    <property type="project" value="InterPro"/>
</dbReference>
<dbReference type="SUPFAM" id="SSF47598">
    <property type="entry name" value="Ribbon-helix-helix"/>
    <property type="match status" value="1"/>
</dbReference>
<gene>
    <name evidence="1" type="ORF">C446_16550</name>
</gene>
<accession>M0LDU2</accession>
<protein>
    <submittedName>
        <fullName evidence="1">CopG family transcriptional regulator</fullName>
    </submittedName>
</protein>
<dbReference type="InterPro" id="IPR013321">
    <property type="entry name" value="Arc_rbn_hlx_hlx"/>
</dbReference>
<dbReference type="InterPro" id="IPR010985">
    <property type="entry name" value="Ribbon_hlx_hlx"/>
</dbReference>
<evidence type="ECO:0000313" key="2">
    <source>
        <dbReference type="Proteomes" id="UP000011607"/>
    </source>
</evidence>
<dbReference type="AlphaFoldDB" id="M0LDU2"/>
<organism evidence="1 2">
    <name type="scientific">Halobiforma nitratireducens JCM 10879</name>
    <dbReference type="NCBI Taxonomy" id="1227454"/>
    <lineage>
        <taxon>Archaea</taxon>
        <taxon>Methanobacteriati</taxon>
        <taxon>Methanobacteriota</taxon>
        <taxon>Stenosarchaea group</taxon>
        <taxon>Halobacteria</taxon>
        <taxon>Halobacteriales</taxon>
        <taxon>Natrialbaceae</taxon>
        <taxon>Halobiforma</taxon>
    </lineage>
</organism>
<dbReference type="STRING" id="1227454.C446_16550"/>
<reference evidence="1 2" key="1">
    <citation type="journal article" date="2014" name="PLoS Genet.">
        <title>Phylogenetically driven sequencing of extremely halophilic archaea reveals strategies for static and dynamic osmo-response.</title>
        <authorList>
            <person name="Becker E.A."/>
            <person name="Seitzer P.M."/>
            <person name="Tritt A."/>
            <person name="Larsen D."/>
            <person name="Krusor M."/>
            <person name="Yao A.I."/>
            <person name="Wu D."/>
            <person name="Madern D."/>
            <person name="Eisen J.A."/>
            <person name="Darling A.E."/>
            <person name="Facciotti M.T."/>
        </authorList>
    </citation>
    <scope>NUCLEOTIDE SEQUENCE [LARGE SCALE GENOMIC DNA]</scope>
    <source>
        <strain evidence="1 2">JCM 10879</strain>
    </source>
</reference>
<keyword evidence="2" id="KW-1185">Reference proteome</keyword>
<name>M0LDU2_9EURY</name>
<dbReference type="PATRIC" id="fig|1227454.3.peg.3392"/>
<dbReference type="Proteomes" id="UP000011607">
    <property type="component" value="Unassembled WGS sequence"/>
</dbReference>
<dbReference type="Gene3D" id="1.10.1220.10">
    <property type="entry name" value="Met repressor-like"/>
    <property type="match status" value="1"/>
</dbReference>